<evidence type="ECO:0000259" key="5">
    <source>
        <dbReference type="PROSITE" id="PS50048"/>
    </source>
</evidence>
<feature type="domain" description="Zn(2)-C6 fungal-type" evidence="5">
    <location>
        <begin position="15"/>
        <end position="44"/>
    </location>
</feature>
<name>A0ABR3PCP5_9PEZI</name>
<feature type="compositionally biased region" description="Low complexity" evidence="4">
    <location>
        <begin position="113"/>
        <end position="147"/>
    </location>
</feature>
<sequence length="845" mass="93071">MDSPNYRLSQRRPQACQECTKRKRKCDKQLPCGRCQRLKLDCTRETVRLRNLSAKNADEISFLHSLRDDVIGGSVNPDAAVVRRIDQRISYLQFGTTEAIRSPSASTIQRGDSSAAAASSLSTSNSSDYFQPLPLQASQQQQQQQQSETDPSLTHPAGPAAPAVLSAEPKNTDASILTALEYMAWGRSFGGCYPHRTCACHHHYNGRSGGSTSSSSILTSTGNTSFPTAQSRSLQRLVLGLPDAAVAKRLVEFHLKHLAWHHNCLHSAAFLETCEAFWRSGGTWSNEHPQWLALYLAVLSSTVYCAHNSRKFSNELGIDLGLLSSRKLFTDMIDVLYSEDFLGDVTLHSVQSIVISTEVAHNLGFSQLNAVLIGAAIRVAQCLGLHKIVNRESNELSRRTHWNELVDLEVGKRVWCQMVIQDLFAIPFNDTYGILPPYCSTDLPMNCDDDLVPKDPSIPTVSSYCRVLSQLALLMPELAEGLGPVKQRKPLQQQYEHVLRMDQKMREMVRQIPSFMLREDATDQSRAPWLSIARRSLAITAADKIIMIHRPFLFRAFQSPVNTSSYNYTRKTCVAAAMTILREHAAIAASDDLSIWTHTAFCITAAVILCFEVSYRIATSTNNGASPQYGQASGEGNDDADIETYRTAIQAARDRLLARREDVLASRGVTLIDVISLEREQNDSSDSAAASAYGVNDGTAVGGQGAIKAERRTKLINLPRVVENFFAVNNFEYLASQGMLSTNTGLNSPTAVNAPVPQQQHHSLNSSAPYEFSIMSNLQHDVPATGHFLPLPTPGGNNNLQIQEDDGAEQAMDLSEMHDFDEWFNNTFNYETVVGGGGSGGDGYQ</sequence>
<dbReference type="Gene3D" id="4.10.240.10">
    <property type="entry name" value="Zn(2)-C6 fungal-type DNA-binding domain"/>
    <property type="match status" value="1"/>
</dbReference>
<feature type="region of interest" description="Disordered" evidence="4">
    <location>
        <begin position="102"/>
        <end position="168"/>
    </location>
</feature>
<dbReference type="PANTHER" id="PTHR31001">
    <property type="entry name" value="UNCHARACTERIZED TRANSCRIPTIONAL REGULATORY PROTEIN"/>
    <property type="match status" value="1"/>
</dbReference>
<evidence type="ECO:0000256" key="3">
    <source>
        <dbReference type="ARBA" id="ARBA00023242"/>
    </source>
</evidence>
<evidence type="ECO:0000313" key="7">
    <source>
        <dbReference type="Proteomes" id="UP001562354"/>
    </source>
</evidence>
<dbReference type="GeneID" id="95980807"/>
<dbReference type="PROSITE" id="PS50048">
    <property type="entry name" value="ZN2_CY6_FUNGAL_2"/>
    <property type="match status" value="1"/>
</dbReference>
<dbReference type="SUPFAM" id="SSF57701">
    <property type="entry name" value="Zn2/Cys6 DNA-binding domain"/>
    <property type="match status" value="1"/>
</dbReference>
<reference evidence="6 7" key="1">
    <citation type="submission" date="2024-07" db="EMBL/GenBank/DDBJ databases">
        <title>Draft sequence of the Neodothiora populina.</title>
        <authorList>
            <person name="Drown D.D."/>
            <person name="Schuette U.S."/>
            <person name="Buechlein A.B."/>
            <person name="Rusch D.R."/>
            <person name="Winton L.W."/>
            <person name="Adams G.A."/>
        </authorList>
    </citation>
    <scope>NUCLEOTIDE SEQUENCE [LARGE SCALE GENOMIC DNA]</scope>
    <source>
        <strain evidence="6 7">CPC 39397</strain>
    </source>
</reference>
<dbReference type="InterPro" id="IPR050613">
    <property type="entry name" value="Sec_Metabolite_Reg"/>
</dbReference>
<dbReference type="Proteomes" id="UP001562354">
    <property type="component" value="Unassembled WGS sequence"/>
</dbReference>
<dbReference type="Pfam" id="PF00172">
    <property type="entry name" value="Zn_clus"/>
    <property type="match status" value="1"/>
</dbReference>
<evidence type="ECO:0000256" key="4">
    <source>
        <dbReference type="SAM" id="MobiDB-lite"/>
    </source>
</evidence>
<dbReference type="InterPro" id="IPR001138">
    <property type="entry name" value="Zn2Cys6_DnaBD"/>
</dbReference>
<evidence type="ECO:0000256" key="1">
    <source>
        <dbReference type="ARBA" id="ARBA00004123"/>
    </source>
</evidence>
<gene>
    <name evidence="6" type="ORF">AAFC00_007108</name>
</gene>
<accession>A0ABR3PCP5</accession>
<comment type="caution">
    <text evidence="6">The sequence shown here is derived from an EMBL/GenBank/DDBJ whole genome shotgun (WGS) entry which is preliminary data.</text>
</comment>
<evidence type="ECO:0000256" key="2">
    <source>
        <dbReference type="ARBA" id="ARBA00022723"/>
    </source>
</evidence>
<organism evidence="6 7">
    <name type="scientific">Neodothiora populina</name>
    <dbReference type="NCBI Taxonomy" id="2781224"/>
    <lineage>
        <taxon>Eukaryota</taxon>
        <taxon>Fungi</taxon>
        <taxon>Dikarya</taxon>
        <taxon>Ascomycota</taxon>
        <taxon>Pezizomycotina</taxon>
        <taxon>Dothideomycetes</taxon>
        <taxon>Dothideomycetidae</taxon>
        <taxon>Dothideales</taxon>
        <taxon>Dothioraceae</taxon>
        <taxon>Neodothiora</taxon>
    </lineage>
</organism>
<protein>
    <recommendedName>
        <fullName evidence="5">Zn(2)-C6 fungal-type domain-containing protein</fullName>
    </recommendedName>
</protein>
<keyword evidence="3" id="KW-0539">Nucleus</keyword>
<proteinExistence type="predicted"/>
<dbReference type="Pfam" id="PF04082">
    <property type="entry name" value="Fungal_trans"/>
    <property type="match status" value="1"/>
</dbReference>
<feature type="compositionally biased region" description="Polar residues" evidence="4">
    <location>
        <begin position="103"/>
        <end position="112"/>
    </location>
</feature>
<dbReference type="EMBL" id="JBFMKM010000010">
    <property type="protein sequence ID" value="KAL1303769.1"/>
    <property type="molecule type" value="Genomic_DNA"/>
</dbReference>
<dbReference type="SMART" id="SM00906">
    <property type="entry name" value="Fungal_trans"/>
    <property type="match status" value="1"/>
</dbReference>
<dbReference type="InterPro" id="IPR036864">
    <property type="entry name" value="Zn2-C6_fun-type_DNA-bd_sf"/>
</dbReference>
<dbReference type="CDD" id="cd00067">
    <property type="entry name" value="GAL4"/>
    <property type="match status" value="1"/>
</dbReference>
<comment type="subcellular location">
    <subcellularLocation>
        <location evidence="1">Nucleus</location>
    </subcellularLocation>
</comment>
<dbReference type="RefSeq" id="XP_069200044.1">
    <property type="nucleotide sequence ID" value="XM_069347171.1"/>
</dbReference>
<evidence type="ECO:0000313" key="6">
    <source>
        <dbReference type="EMBL" id="KAL1303769.1"/>
    </source>
</evidence>
<keyword evidence="7" id="KW-1185">Reference proteome</keyword>
<keyword evidence="2" id="KW-0479">Metal-binding</keyword>
<dbReference type="PANTHER" id="PTHR31001:SF76">
    <property type="entry name" value="ZN(2)-C6 FUNGAL-TYPE DOMAIN-CONTAINING PROTEIN"/>
    <property type="match status" value="1"/>
</dbReference>
<dbReference type="InterPro" id="IPR007219">
    <property type="entry name" value="XnlR_reg_dom"/>
</dbReference>
<dbReference type="PROSITE" id="PS00463">
    <property type="entry name" value="ZN2_CY6_FUNGAL_1"/>
    <property type="match status" value="1"/>
</dbReference>
<dbReference type="CDD" id="cd12148">
    <property type="entry name" value="fungal_TF_MHR"/>
    <property type="match status" value="1"/>
</dbReference>
<dbReference type="SMART" id="SM00066">
    <property type="entry name" value="GAL4"/>
    <property type="match status" value="1"/>
</dbReference>